<sequence>MVWATISWYSVGPIFTLQGHVTANDSVTILGDQVHPMVQTLFPNGDAIYQANNASFVVCFGEQSACALSTSIIDNRTYHVFQEEWYKIPLQIIQDLYLSIPRRLQAVLQAYTILVTVMCFLLGVSIFLSIPCSIWCYEHED</sequence>
<dbReference type="Proteomes" id="UP000235965">
    <property type="component" value="Unassembled WGS sequence"/>
</dbReference>
<reference evidence="2 3" key="1">
    <citation type="submission" date="2017-12" db="EMBL/GenBank/DDBJ databases">
        <title>Hemimetabolous genomes reveal molecular basis of termite eusociality.</title>
        <authorList>
            <person name="Harrison M.C."/>
            <person name="Jongepier E."/>
            <person name="Robertson H.M."/>
            <person name="Arning N."/>
            <person name="Bitard-Feildel T."/>
            <person name="Chao H."/>
            <person name="Childers C.P."/>
            <person name="Dinh H."/>
            <person name="Doddapaneni H."/>
            <person name="Dugan S."/>
            <person name="Gowin J."/>
            <person name="Greiner C."/>
            <person name="Han Y."/>
            <person name="Hu H."/>
            <person name="Hughes D.S.T."/>
            <person name="Huylmans A.-K."/>
            <person name="Kemena C."/>
            <person name="Kremer L.P.M."/>
            <person name="Lee S.L."/>
            <person name="Lopez-Ezquerra A."/>
            <person name="Mallet L."/>
            <person name="Monroy-Kuhn J.M."/>
            <person name="Moser A."/>
            <person name="Murali S.C."/>
            <person name="Muzny D.M."/>
            <person name="Otani S."/>
            <person name="Piulachs M.-D."/>
            <person name="Poelchau M."/>
            <person name="Qu J."/>
            <person name="Schaub F."/>
            <person name="Wada-Katsumata A."/>
            <person name="Worley K.C."/>
            <person name="Xie Q."/>
            <person name="Ylla G."/>
            <person name="Poulsen M."/>
            <person name="Gibbs R.A."/>
            <person name="Schal C."/>
            <person name="Richards S."/>
            <person name="Belles X."/>
            <person name="Korb J."/>
            <person name="Bornberg-Bauer E."/>
        </authorList>
    </citation>
    <scope>NUCLEOTIDE SEQUENCE [LARGE SCALE GENOMIC DNA]</scope>
    <source>
        <tissue evidence="2">Whole body</tissue>
    </source>
</reference>
<dbReference type="Gene3D" id="3.30.420.10">
    <property type="entry name" value="Ribonuclease H-like superfamily/Ribonuclease H"/>
    <property type="match status" value="1"/>
</dbReference>
<organism evidence="2 3">
    <name type="scientific">Cryptotermes secundus</name>
    <dbReference type="NCBI Taxonomy" id="105785"/>
    <lineage>
        <taxon>Eukaryota</taxon>
        <taxon>Metazoa</taxon>
        <taxon>Ecdysozoa</taxon>
        <taxon>Arthropoda</taxon>
        <taxon>Hexapoda</taxon>
        <taxon>Insecta</taxon>
        <taxon>Pterygota</taxon>
        <taxon>Neoptera</taxon>
        <taxon>Polyneoptera</taxon>
        <taxon>Dictyoptera</taxon>
        <taxon>Blattodea</taxon>
        <taxon>Blattoidea</taxon>
        <taxon>Termitoidae</taxon>
        <taxon>Kalotermitidae</taxon>
        <taxon>Cryptotermitinae</taxon>
        <taxon>Cryptotermes</taxon>
    </lineage>
</organism>
<name>A0A2J7QHC0_9NEOP</name>
<comment type="caution">
    <text evidence="2">The sequence shown here is derived from an EMBL/GenBank/DDBJ whole genome shotgun (WGS) entry which is preliminary data.</text>
</comment>
<dbReference type="AlphaFoldDB" id="A0A2J7QHC0"/>
<proteinExistence type="predicted"/>
<evidence type="ECO:0000313" key="3">
    <source>
        <dbReference type="Proteomes" id="UP000235965"/>
    </source>
</evidence>
<keyword evidence="1" id="KW-0812">Transmembrane</keyword>
<dbReference type="GO" id="GO:0003676">
    <property type="term" value="F:nucleic acid binding"/>
    <property type="evidence" value="ECO:0007669"/>
    <property type="project" value="InterPro"/>
</dbReference>
<protein>
    <submittedName>
        <fullName evidence="2">Uncharacterized protein</fullName>
    </submittedName>
</protein>
<accession>A0A2J7QHC0</accession>
<evidence type="ECO:0000256" key="1">
    <source>
        <dbReference type="SAM" id="Phobius"/>
    </source>
</evidence>
<evidence type="ECO:0000313" key="2">
    <source>
        <dbReference type="EMBL" id="PNF27984.1"/>
    </source>
</evidence>
<dbReference type="InParanoid" id="A0A2J7QHC0"/>
<keyword evidence="3" id="KW-1185">Reference proteome</keyword>
<dbReference type="InterPro" id="IPR036397">
    <property type="entry name" value="RNaseH_sf"/>
</dbReference>
<keyword evidence="1" id="KW-0472">Membrane</keyword>
<feature type="transmembrane region" description="Helical" evidence="1">
    <location>
        <begin position="110"/>
        <end position="130"/>
    </location>
</feature>
<dbReference type="EMBL" id="NEVH01013979">
    <property type="protein sequence ID" value="PNF27984.1"/>
    <property type="molecule type" value="Genomic_DNA"/>
</dbReference>
<keyword evidence="1" id="KW-1133">Transmembrane helix</keyword>
<gene>
    <name evidence="2" type="ORF">B7P43_G14289</name>
</gene>